<feature type="region of interest" description="Disordered" evidence="8">
    <location>
        <begin position="231"/>
        <end position="267"/>
    </location>
</feature>
<dbReference type="PANTHER" id="PTHR12049">
    <property type="entry name" value="PROTEIN ARGININE METHYLTRANSFERASE NDUFAF7, MITOCHONDRIAL"/>
    <property type="match status" value="1"/>
</dbReference>
<evidence type="ECO:0000256" key="2">
    <source>
        <dbReference type="ARBA" id="ARBA00005891"/>
    </source>
</evidence>
<organism evidence="9 10">
    <name type="scientific">Pterulicium gracile</name>
    <dbReference type="NCBI Taxonomy" id="1884261"/>
    <lineage>
        <taxon>Eukaryota</taxon>
        <taxon>Fungi</taxon>
        <taxon>Dikarya</taxon>
        <taxon>Basidiomycota</taxon>
        <taxon>Agaricomycotina</taxon>
        <taxon>Agaricomycetes</taxon>
        <taxon>Agaricomycetidae</taxon>
        <taxon>Agaricales</taxon>
        <taxon>Pleurotineae</taxon>
        <taxon>Pterulaceae</taxon>
        <taxon>Pterulicium</taxon>
    </lineage>
</organism>
<dbReference type="EMBL" id="ML178819">
    <property type="protein sequence ID" value="TFL03781.1"/>
    <property type="molecule type" value="Genomic_DNA"/>
</dbReference>
<evidence type="ECO:0000256" key="3">
    <source>
        <dbReference type="ARBA" id="ARBA00022603"/>
    </source>
</evidence>
<evidence type="ECO:0000256" key="6">
    <source>
        <dbReference type="ARBA" id="ARBA00048612"/>
    </source>
</evidence>
<dbReference type="SUPFAM" id="SSF53335">
    <property type="entry name" value="S-adenosyl-L-methionine-dependent methyltransferases"/>
    <property type="match status" value="1"/>
</dbReference>
<proteinExistence type="inferred from homology"/>
<comment type="similarity">
    <text evidence="2 7">Belongs to the NDUFAF7 family.</text>
</comment>
<dbReference type="InterPro" id="IPR029063">
    <property type="entry name" value="SAM-dependent_MTases_sf"/>
</dbReference>
<evidence type="ECO:0000256" key="4">
    <source>
        <dbReference type="ARBA" id="ARBA00022679"/>
    </source>
</evidence>
<evidence type="ECO:0000313" key="10">
    <source>
        <dbReference type="Proteomes" id="UP000305067"/>
    </source>
</evidence>
<feature type="compositionally biased region" description="Low complexity" evidence="8">
    <location>
        <begin position="231"/>
        <end position="251"/>
    </location>
</feature>
<evidence type="ECO:0000256" key="1">
    <source>
        <dbReference type="ARBA" id="ARBA00004173"/>
    </source>
</evidence>
<dbReference type="GO" id="GO:0032259">
    <property type="term" value="P:methylation"/>
    <property type="evidence" value="ECO:0007669"/>
    <property type="project" value="UniProtKB-KW"/>
</dbReference>
<keyword evidence="3 7" id="KW-0489">Methyltransferase</keyword>
<dbReference type="GO" id="GO:0005739">
    <property type="term" value="C:mitochondrion"/>
    <property type="evidence" value="ECO:0007669"/>
    <property type="project" value="UniProtKB-SubCell"/>
</dbReference>
<evidence type="ECO:0000256" key="5">
    <source>
        <dbReference type="ARBA" id="ARBA00023128"/>
    </source>
</evidence>
<name>A0A5C3QTC7_9AGAR</name>
<accession>A0A5C3QTC7</accession>
<dbReference type="EC" id="2.1.1.320" evidence="7"/>
<gene>
    <name evidence="9" type="ORF">BDV98DRAFT_648678</name>
</gene>
<protein>
    <recommendedName>
        <fullName evidence="7">Protein arginine methyltransferase NDUFAF7</fullName>
        <ecNumber evidence="7">2.1.1.320</ecNumber>
    </recommendedName>
</protein>
<comment type="function">
    <text evidence="7">Arginine methyltransferase involved in the assembly or stability of mitochondrial NADH:ubiquinone oxidoreductase complex (complex I).</text>
</comment>
<dbReference type="PANTHER" id="PTHR12049:SF7">
    <property type="entry name" value="PROTEIN ARGININE METHYLTRANSFERASE NDUFAF7, MITOCHONDRIAL"/>
    <property type="match status" value="1"/>
</dbReference>
<dbReference type="Pfam" id="PF02636">
    <property type="entry name" value="Methyltransf_28"/>
    <property type="match status" value="1"/>
</dbReference>
<dbReference type="STRING" id="1884261.A0A5C3QTC7"/>
<evidence type="ECO:0000256" key="7">
    <source>
        <dbReference type="RuleBase" id="RU364114"/>
    </source>
</evidence>
<dbReference type="Proteomes" id="UP000305067">
    <property type="component" value="Unassembled WGS sequence"/>
</dbReference>
<keyword evidence="10" id="KW-1185">Reference proteome</keyword>
<evidence type="ECO:0000313" key="9">
    <source>
        <dbReference type="EMBL" id="TFL03781.1"/>
    </source>
</evidence>
<dbReference type="GO" id="GO:0035243">
    <property type="term" value="F:protein-arginine omega-N symmetric methyltransferase activity"/>
    <property type="evidence" value="ECO:0007669"/>
    <property type="project" value="UniProtKB-EC"/>
</dbReference>
<dbReference type="OrthoDB" id="438553at2759"/>
<comment type="subcellular location">
    <subcellularLocation>
        <location evidence="1 7">Mitochondrion</location>
    </subcellularLocation>
</comment>
<dbReference type="AlphaFoldDB" id="A0A5C3QTC7"/>
<reference evidence="9 10" key="1">
    <citation type="journal article" date="2019" name="Nat. Ecol. Evol.">
        <title>Megaphylogeny resolves global patterns of mushroom evolution.</title>
        <authorList>
            <person name="Varga T."/>
            <person name="Krizsan K."/>
            <person name="Foldi C."/>
            <person name="Dima B."/>
            <person name="Sanchez-Garcia M."/>
            <person name="Sanchez-Ramirez S."/>
            <person name="Szollosi G.J."/>
            <person name="Szarkandi J.G."/>
            <person name="Papp V."/>
            <person name="Albert L."/>
            <person name="Andreopoulos W."/>
            <person name="Angelini C."/>
            <person name="Antonin V."/>
            <person name="Barry K.W."/>
            <person name="Bougher N.L."/>
            <person name="Buchanan P."/>
            <person name="Buyck B."/>
            <person name="Bense V."/>
            <person name="Catcheside P."/>
            <person name="Chovatia M."/>
            <person name="Cooper J."/>
            <person name="Damon W."/>
            <person name="Desjardin D."/>
            <person name="Finy P."/>
            <person name="Geml J."/>
            <person name="Haridas S."/>
            <person name="Hughes K."/>
            <person name="Justo A."/>
            <person name="Karasinski D."/>
            <person name="Kautmanova I."/>
            <person name="Kiss B."/>
            <person name="Kocsube S."/>
            <person name="Kotiranta H."/>
            <person name="LaButti K.M."/>
            <person name="Lechner B.E."/>
            <person name="Liimatainen K."/>
            <person name="Lipzen A."/>
            <person name="Lukacs Z."/>
            <person name="Mihaltcheva S."/>
            <person name="Morgado L.N."/>
            <person name="Niskanen T."/>
            <person name="Noordeloos M.E."/>
            <person name="Ohm R.A."/>
            <person name="Ortiz-Santana B."/>
            <person name="Ovrebo C."/>
            <person name="Racz N."/>
            <person name="Riley R."/>
            <person name="Savchenko A."/>
            <person name="Shiryaev A."/>
            <person name="Soop K."/>
            <person name="Spirin V."/>
            <person name="Szebenyi C."/>
            <person name="Tomsovsky M."/>
            <person name="Tulloss R.E."/>
            <person name="Uehling J."/>
            <person name="Grigoriev I.V."/>
            <person name="Vagvolgyi C."/>
            <person name="Papp T."/>
            <person name="Martin F.M."/>
            <person name="Miettinen O."/>
            <person name="Hibbett D.S."/>
            <person name="Nagy L.G."/>
        </authorList>
    </citation>
    <scope>NUCLEOTIDE SEQUENCE [LARGE SCALE GENOMIC DNA]</scope>
    <source>
        <strain evidence="9 10">CBS 309.79</strain>
    </source>
</reference>
<keyword evidence="5 7" id="KW-0496">Mitochondrion</keyword>
<comment type="catalytic activity">
    <reaction evidence="6 7">
        <text>L-arginyl-[protein] + 2 S-adenosyl-L-methionine = N(omega),N(omega)'-dimethyl-L-arginyl-[protein] + 2 S-adenosyl-L-homocysteine + 2 H(+)</text>
        <dbReference type="Rhea" id="RHEA:48108"/>
        <dbReference type="Rhea" id="RHEA-COMP:10532"/>
        <dbReference type="Rhea" id="RHEA-COMP:11992"/>
        <dbReference type="ChEBI" id="CHEBI:15378"/>
        <dbReference type="ChEBI" id="CHEBI:29965"/>
        <dbReference type="ChEBI" id="CHEBI:57856"/>
        <dbReference type="ChEBI" id="CHEBI:59789"/>
        <dbReference type="ChEBI" id="CHEBI:88221"/>
        <dbReference type="EC" id="2.1.1.320"/>
    </reaction>
</comment>
<evidence type="ECO:0000256" key="8">
    <source>
        <dbReference type="SAM" id="MobiDB-lite"/>
    </source>
</evidence>
<dbReference type="InterPro" id="IPR003788">
    <property type="entry name" value="NDUFAF7"/>
</dbReference>
<keyword evidence="4 7" id="KW-0808">Transferase</keyword>
<dbReference type="Gene3D" id="3.40.50.12710">
    <property type="match status" value="1"/>
</dbReference>
<dbReference type="GO" id="GO:0032981">
    <property type="term" value="P:mitochondrial respiratory chain complex I assembly"/>
    <property type="evidence" value="ECO:0007669"/>
    <property type="project" value="TreeGrafter"/>
</dbReference>
<sequence length="481" mass="52004">MIPRTIRRARNYSKLLAPAFTPVAPCRRVFGHKFYSGAPTKVEKILLDNIKATGPFSYSTYMNLCLSHPTDGYYANPQNAVFGTQGDFITSPEISQVFGELLGVWLLSNWAKVAQSKPPPKIRLIELGPGRGTLMNDILRTFAQFMPKGTIQTVNLVETSRSMREVQKTMLTPGAQAGGWDLAWLDSIEELDPSEDVYTMIVAHEFFDALPIHVLKNTKNGWREILIASTPATGASGTPSSTATATSSPPSLDFDSTLASPPAEPNISPLPVEGGTLCRVLASGGSISASVLAGSSSRFKALGEGSTLEVSPSAYRTSRKIGELIAPEQNASAGGCALIVDYGADHHHEDSFRAFKNHKMVDVFHRPGECDLTADVDFGYLKEAVADLGSLNTHGPISQSTFLERMGIQLRLDRLRKSFEKAGNTKSVETLEDASKRLVDPTGMGGQYKVFAMTSKLATPTAGEDVVWPFIAEEALKSGEE</sequence>
<dbReference type="InterPro" id="IPR038375">
    <property type="entry name" value="NDUFAF7_sf"/>
</dbReference>